<dbReference type="GO" id="GO:0010038">
    <property type="term" value="P:response to metal ion"/>
    <property type="evidence" value="ECO:0007669"/>
    <property type="project" value="InterPro"/>
</dbReference>
<evidence type="ECO:0000313" key="6">
    <source>
        <dbReference type="EMBL" id="EDO43790.1"/>
    </source>
</evidence>
<dbReference type="GO" id="GO:0046872">
    <property type="term" value="F:metal ion binding"/>
    <property type="evidence" value="ECO:0007669"/>
    <property type="project" value="UniProtKB-KW"/>
</dbReference>
<dbReference type="InterPro" id="IPR038765">
    <property type="entry name" value="Papain-like_cys_pep_sf"/>
</dbReference>
<evidence type="ECO:0000256" key="2">
    <source>
        <dbReference type="ARBA" id="ARBA00022539"/>
    </source>
</evidence>
<keyword evidence="4" id="KW-0479">Metal-binding</keyword>
<dbReference type="InParanoid" id="A7RXK3"/>
<keyword evidence="7" id="KW-1185">Reference proteome</keyword>
<accession>A7RXK3</accession>
<feature type="domain" description="Peptidase C83" evidence="5">
    <location>
        <begin position="4"/>
        <end position="193"/>
    </location>
</feature>
<dbReference type="GO" id="GO:0016756">
    <property type="term" value="F:glutathione gamma-glutamylcysteinyltransferase activity"/>
    <property type="evidence" value="ECO:0007669"/>
    <property type="project" value="UniProtKB-EC"/>
</dbReference>
<evidence type="ECO:0000256" key="4">
    <source>
        <dbReference type="ARBA" id="ARBA00022723"/>
    </source>
</evidence>
<keyword evidence="2" id="KW-0104">Cadmium</keyword>
<dbReference type="EC" id="2.3.2.15" evidence="1"/>
<evidence type="ECO:0000313" key="7">
    <source>
        <dbReference type="Proteomes" id="UP000001593"/>
    </source>
</evidence>
<organism evidence="6 7">
    <name type="scientific">Nematostella vectensis</name>
    <name type="common">Starlet sea anemone</name>
    <dbReference type="NCBI Taxonomy" id="45351"/>
    <lineage>
        <taxon>Eukaryota</taxon>
        <taxon>Metazoa</taxon>
        <taxon>Cnidaria</taxon>
        <taxon>Anthozoa</taxon>
        <taxon>Hexacorallia</taxon>
        <taxon>Actiniaria</taxon>
        <taxon>Edwardsiidae</taxon>
        <taxon>Nematostella</taxon>
    </lineage>
</organism>
<name>A7RXK3_NEMVE</name>
<dbReference type="eggNOG" id="KOG0632">
    <property type="taxonomic scope" value="Eukaryota"/>
</dbReference>
<gene>
    <name evidence="6" type="ORF">NEMVEDRAFT_v1g96744</name>
</gene>
<dbReference type="OMA" id="NNRTTIF"/>
<dbReference type="PANTHER" id="PTHR33447">
    <property type="entry name" value="GLUTATHIONE GAMMA-GLUTAMYLCYSTEINYLTRANSFERASE"/>
    <property type="match status" value="1"/>
</dbReference>
<dbReference type="Pfam" id="PF05023">
    <property type="entry name" value="Phytochelatin"/>
    <property type="match status" value="1"/>
</dbReference>
<protein>
    <recommendedName>
        <fullName evidence="1">glutathione gamma-glutamylcysteinyltransferase</fullName>
        <ecNumber evidence="1">2.3.2.15</ecNumber>
    </recommendedName>
</protein>
<evidence type="ECO:0000256" key="3">
    <source>
        <dbReference type="ARBA" id="ARBA00022679"/>
    </source>
</evidence>
<evidence type="ECO:0000259" key="5">
    <source>
        <dbReference type="PROSITE" id="PS51443"/>
    </source>
</evidence>
<proteinExistence type="predicted"/>
<dbReference type="SUPFAM" id="SSF54001">
    <property type="entry name" value="Cysteine proteinases"/>
    <property type="match status" value="1"/>
</dbReference>
<dbReference type="EMBL" id="DS469550">
    <property type="protein sequence ID" value="EDO43790.1"/>
    <property type="molecule type" value="Genomic_DNA"/>
</dbReference>
<dbReference type="HOGENOM" id="CLU_037385_0_1_1"/>
<dbReference type="Gene3D" id="3.90.70.30">
    <property type="entry name" value="Phytochelatin synthase, N-terminal domain"/>
    <property type="match status" value="1"/>
</dbReference>
<dbReference type="InterPro" id="IPR038156">
    <property type="entry name" value="PCS_N_sf"/>
</dbReference>
<dbReference type="PhylomeDB" id="A7RXK3"/>
<dbReference type="InterPro" id="IPR040409">
    <property type="entry name" value="PCS-like"/>
</dbReference>
<dbReference type="PROSITE" id="PS51443">
    <property type="entry name" value="PCS"/>
    <property type="match status" value="1"/>
</dbReference>
<dbReference type="Proteomes" id="UP000001593">
    <property type="component" value="Unassembled WGS sequence"/>
</dbReference>
<dbReference type="FunFam" id="3.90.70.30:FF:000001">
    <property type="entry name" value="Glutathione gamma-glutamylcysteinyltransferase 1"/>
    <property type="match status" value="1"/>
</dbReference>
<feature type="non-terminal residue" evidence="6">
    <location>
        <position position="193"/>
    </location>
</feature>
<keyword evidence="3" id="KW-0808">Transferase</keyword>
<reference evidence="6 7" key="1">
    <citation type="journal article" date="2007" name="Science">
        <title>Sea anemone genome reveals ancestral eumetazoan gene repertoire and genomic organization.</title>
        <authorList>
            <person name="Putnam N.H."/>
            <person name="Srivastava M."/>
            <person name="Hellsten U."/>
            <person name="Dirks B."/>
            <person name="Chapman J."/>
            <person name="Salamov A."/>
            <person name="Terry A."/>
            <person name="Shapiro H."/>
            <person name="Lindquist E."/>
            <person name="Kapitonov V.V."/>
            <person name="Jurka J."/>
            <person name="Genikhovich G."/>
            <person name="Grigoriev I.V."/>
            <person name="Lucas S.M."/>
            <person name="Steele R.E."/>
            <person name="Finnerty J.R."/>
            <person name="Technau U."/>
            <person name="Martindale M.Q."/>
            <person name="Rokhsar D.S."/>
        </authorList>
    </citation>
    <scope>NUCLEOTIDE SEQUENCE [LARGE SCALE GENOMIC DNA]</scope>
    <source>
        <strain evidence="7">CH2 X CH6</strain>
    </source>
</reference>
<dbReference type="PANTHER" id="PTHR33447:SF24">
    <property type="entry name" value="GLUTATHIONE GAMMA-GLUTAMYLCYSTEINYLTRANSFERASE"/>
    <property type="match status" value="1"/>
</dbReference>
<evidence type="ECO:0000256" key="1">
    <source>
        <dbReference type="ARBA" id="ARBA00012468"/>
    </source>
</evidence>
<dbReference type="AlphaFoldDB" id="A7RXK3"/>
<dbReference type="InterPro" id="IPR007719">
    <property type="entry name" value="PCS_N"/>
</dbReference>
<dbReference type="GO" id="GO:0046938">
    <property type="term" value="P:phytochelatin biosynthetic process"/>
    <property type="evidence" value="ECO:0007669"/>
    <property type="project" value="InterPro"/>
</dbReference>
<sequence>MSTEPADSFYGGTLPELCVDYRSTESQHRLIRSMNDGTAVPFLSISSCFNTQTDPAFCGLATLAIVLNAMQIDPQRLWKTPWRWYTEDTLGVESMDSVREVGITVEEFQRLALRNGVACELVRPEDSKESYALFRENLYHCPLAHMAISYSRETLKQTGKGHFSPIAALDLQTDSVLVFDTARFKYPPHWTPV</sequence>